<dbReference type="SUPFAM" id="SSF53335">
    <property type="entry name" value="S-adenosyl-L-methionine-dependent methyltransferases"/>
    <property type="match status" value="1"/>
</dbReference>
<gene>
    <name evidence="1" type="ORF">HB778_30280</name>
</gene>
<dbReference type="GO" id="GO:0008168">
    <property type="term" value="F:methyltransferase activity"/>
    <property type="evidence" value="ECO:0007669"/>
    <property type="project" value="InterPro"/>
</dbReference>
<dbReference type="GO" id="GO:0003676">
    <property type="term" value="F:nucleic acid binding"/>
    <property type="evidence" value="ECO:0007669"/>
    <property type="project" value="InterPro"/>
</dbReference>
<dbReference type="PROSITE" id="PS00092">
    <property type="entry name" value="N6_MTASE"/>
    <property type="match status" value="1"/>
</dbReference>
<dbReference type="Proteomes" id="UP000515465">
    <property type="component" value="Chromosome"/>
</dbReference>
<organism evidence="1 2">
    <name type="scientific">Mesorhizobium huakuii</name>
    <dbReference type="NCBI Taxonomy" id="28104"/>
    <lineage>
        <taxon>Bacteria</taxon>
        <taxon>Pseudomonadati</taxon>
        <taxon>Pseudomonadota</taxon>
        <taxon>Alphaproteobacteria</taxon>
        <taxon>Hyphomicrobiales</taxon>
        <taxon>Phyllobacteriaceae</taxon>
        <taxon>Mesorhizobium</taxon>
    </lineage>
</organism>
<dbReference type="AlphaFoldDB" id="A0A7G6T0S4"/>
<reference evidence="2" key="1">
    <citation type="journal article" date="2020" name="Mol. Plant Microbe">
        <title>Rhizobial microsymbionts of the narrowly endemic Oxytropis species growing in Kamchatka are characterized by significant genetic diversity and possess a set of genes that are associated with T3SS and T6SS secretion systems and can affect the development of symbiosis.</title>
        <authorList>
            <person name="Safronova V."/>
            <person name="Guro P."/>
            <person name="Sazanova A."/>
            <person name="Kuznetsova I."/>
            <person name="Belimov A."/>
            <person name="Yakubov V."/>
            <person name="Chirak E."/>
            <person name="Afonin A."/>
            <person name="Gogolev Y."/>
            <person name="Andronov E."/>
            <person name="Tikhonovich I."/>
        </authorList>
    </citation>
    <scope>NUCLEOTIDE SEQUENCE [LARGE SCALE GENOMIC DNA]</scope>
    <source>
        <strain evidence="2">583</strain>
    </source>
</reference>
<evidence type="ECO:0000313" key="1">
    <source>
        <dbReference type="EMBL" id="QND60356.1"/>
    </source>
</evidence>
<name>A0A7G6T0S4_9HYPH</name>
<dbReference type="GO" id="GO:0032259">
    <property type="term" value="P:methylation"/>
    <property type="evidence" value="ECO:0007669"/>
    <property type="project" value="InterPro"/>
</dbReference>
<dbReference type="EMBL" id="CP050296">
    <property type="protein sequence ID" value="QND60356.1"/>
    <property type="molecule type" value="Genomic_DNA"/>
</dbReference>
<evidence type="ECO:0008006" key="3">
    <source>
        <dbReference type="Google" id="ProtNLM"/>
    </source>
</evidence>
<dbReference type="RefSeq" id="WP_183459205.1">
    <property type="nucleotide sequence ID" value="NZ_CP050296.1"/>
</dbReference>
<proteinExistence type="predicted"/>
<sequence>MGKRSDFPRRPNDEYETPYKGVLPLIPMLSGVRTFAEPCAGPGLLLRHLRLFDLHCTYDGDIQQGRDALDQTAASMGHPDVIITNPPWTRALLYPLIRHFQRIAPTWLLFDADWQHNVQATPFLVHCSHVVSVGRLKWIANSKHSGGYDNAAWYRFHIQHTDGPRLVPRRRPLHNRKGEAS</sequence>
<dbReference type="InterPro" id="IPR002052">
    <property type="entry name" value="DNA_methylase_N6_adenine_CS"/>
</dbReference>
<protein>
    <recommendedName>
        <fullName evidence="3">Class I SAM-dependent methyltransferase</fullName>
    </recommendedName>
</protein>
<evidence type="ECO:0000313" key="2">
    <source>
        <dbReference type="Proteomes" id="UP000515465"/>
    </source>
</evidence>
<accession>A0A7G6T0S4</accession>
<dbReference type="InterPro" id="IPR029063">
    <property type="entry name" value="SAM-dependent_MTases_sf"/>
</dbReference>